<dbReference type="AlphaFoldDB" id="A0A087TPS1"/>
<dbReference type="Proteomes" id="UP000054359">
    <property type="component" value="Unassembled WGS sequence"/>
</dbReference>
<evidence type="ECO:0000313" key="2">
    <source>
        <dbReference type="Proteomes" id="UP000054359"/>
    </source>
</evidence>
<reference evidence="1 2" key="1">
    <citation type="submission" date="2013-11" db="EMBL/GenBank/DDBJ databases">
        <title>Genome sequencing of Stegodyphus mimosarum.</title>
        <authorList>
            <person name="Bechsgaard J."/>
        </authorList>
    </citation>
    <scope>NUCLEOTIDE SEQUENCE [LARGE SCALE GENOMIC DNA]</scope>
</reference>
<keyword evidence="2" id="KW-1185">Reference proteome</keyword>
<evidence type="ECO:0000313" key="1">
    <source>
        <dbReference type="EMBL" id="KFM67110.1"/>
    </source>
</evidence>
<proteinExistence type="predicted"/>
<name>A0A087TPS1_STEMI</name>
<sequence>MEVWMSVLVNCKEGALRKAFDDSGQTGVTKLNQSLLELQQGIIRQVQRLPGNDR</sequence>
<dbReference type="STRING" id="407821.A0A087TPS1"/>
<dbReference type="EMBL" id="KK116219">
    <property type="protein sequence ID" value="KFM67110.1"/>
    <property type="molecule type" value="Genomic_DNA"/>
</dbReference>
<feature type="non-terminal residue" evidence="1">
    <location>
        <position position="54"/>
    </location>
</feature>
<gene>
    <name evidence="1" type="ORF">X975_06883</name>
</gene>
<organism evidence="1 2">
    <name type="scientific">Stegodyphus mimosarum</name>
    <name type="common">African social velvet spider</name>
    <dbReference type="NCBI Taxonomy" id="407821"/>
    <lineage>
        <taxon>Eukaryota</taxon>
        <taxon>Metazoa</taxon>
        <taxon>Ecdysozoa</taxon>
        <taxon>Arthropoda</taxon>
        <taxon>Chelicerata</taxon>
        <taxon>Arachnida</taxon>
        <taxon>Araneae</taxon>
        <taxon>Araneomorphae</taxon>
        <taxon>Entelegynae</taxon>
        <taxon>Eresoidea</taxon>
        <taxon>Eresidae</taxon>
        <taxon>Stegodyphus</taxon>
    </lineage>
</organism>
<dbReference type="PANTHER" id="PTHR45854:SF3">
    <property type="entry name" value="ARFGAP WITH SH3 DOMAIN, ANK REPEAT AND PH DOMAIN-CONTAINING PROTEIN"/>
    <property type="match status" value="1"/>
</dbReference>
<accession>A0A087TPS1</accession>
<dbReference type="PANTHER" id="PTHR45854">
    <property type="entry name" value="ASAP FAMILY MEMBER"/>
    <property type="match status" value="1"/>
</dbReference>
<protein>
    <submittedName>
        <fullName evidence="1">Uncharacterized protein</fullName>
    </submittedName>
</protein>
<dbReference type="GO" id="GO:0005096">
    <property type="term" value="F:GTPase activator activity"/>
    <property type="evidence" value="ECO:0007669"/>
    <property type="project" value="InterPro"/>
</dbReference>
<dbReference type="InterPro" id="IPR043593">
    <property type="entry name" value="ASAP"/>
</dbReference>